<keyword evidence="1" id="KW-0472">Membrane</keyword>
<reference evidence="2 3" key="1">
    <citation type="submission" date="2024-04" db="EMBL/GenBank/DDBJ databases">
        <title>Genome assembly C_amara_ONT_v2.</title>
        <authorList>
            <person name="Yant L."/>
            <person name="Moore C."/>
            <person name="Slenker M."/>
        </authorList>
    </citation>
    <scope>NUCLEOTIDE SEQUENCE [LARGE SCALE GENOMIC DNA]</scope>
    <source>
        <tissue evidence="2">Leaf</tissue>
    </source>
</reference>
<keyword evidence="3" id="KW-1185">Reference proteome</keyword>
<dbReference type="AlphaFoldDB" id="A0ABD0Z4S7"/>
<gene>
    <name evidence="2" type="ORF">V5N11_006096</name>
</gene>
<dbReference type="PANTHER" id="PTHR33116">
    <property type="entry name" value="REVERSE TRANSCRIPTASE ZINC-BINDING DOMAIN-CONTAINING PROTEIN-RELATED-RELATED"/>
    <property type="match status" value="1"/>
</dbReference>
<comment type="caution">
    <text evidence="2">The sequence shown here is derived from an EMBL/GenBank/DDBJ whole genome shotgun (WGS) entry which is preliminary data.</text>
</comment>
<evidence type="ECO:0000313" key="3">
    <source>
        <dbReference type="Proteomes" id="UP001558713"/>
    </source>
</evidence>
<name>A0ABD0Z4S7_CARAN</name>
<proteinExistence type="predicted"/>
<evidence type="ECO:0000313" key="2">
    <source>
        <dbReference type="EMBL" id="KAL1189642.1"/>
    </source>
</evidence>
<protein>
    <submittedName>
        <fullName evidence="2">Ribonuclease H protein</fullName>
    </submittedName>
</protein>
<dbReference type="PANTHER" id="PTHR33116:SF78">
    <property type="entry name" value="OS12G0587133 PROTEIN"/>
    <property type="match status" value="1"/>
</dbReference>
<sequence>MMNKCLSFAGRLQLIKSVITSISNFPCSVFRLPSRCLDTIESLCSDSHKAKVSWEDLCFPKEEGGLGLRRLRDSSRVFALSLIWLLFSLSGSLWLLGRGIIYFVMVLFGM</sequence>
<keyword evidence="1" id="KW-0812">Transmembrane</keyword>
<dbReference type="Proteomes" id="UP001558713">
    <property type="component" value="Unassembled WGS sequence"/>
</dbReference>
<keyword evidence="1" id="KW-1133">Transmembrane helix</keyword>
<feature type="transmembrane region" description="Helical" evidence="1">
    <location>
        <begin position="77"/>
        <end position="108"/>
    </location>
</feature>
<dbReference type="EMBL" id="JBANAX010000890">
    <property type="protein sequence ID" value="KAL1189642.1"/>
    <property type="molecule type" value="Genomic_DNA"/>
</dbReference>
<accession>A0ABD0Z4S7</accession>
<organism evidence="2 3">
    <name type="scientific">Cardamine amara subsp. amara</name>
    <dbReference type="NCBI Taxonomy" id="228776"/>
    <lineage>
        <taxon>Eukaryota</taxon>
        <taxon>Viridiplantae</taxon>
        <taxon>Streptophyta</taxon>
        <taxon>Embryophyta</taxon>
        <taxon>Tracheophyta</taxon>
        <taxon>Spermatophyta</taxon>
        <taxon>Magnoliopsida</taxon>
        <taxon>eudicotyledons</taxon>
        <taxon>Gunneridae</taxon>
        <taxon>Pentapetalae</taxon>
        <taxon>rosids</taxon>
        <taxon>malvids</taxon>
        <taxon>Brassicales</taxon>
        <taxon>Brassicaceae</taxon>
        <taxon>Cardamineae</taxon>
        <taxon>Cardamine</taxon>
    </lineage>
</organism>
<evidence type="ECO:0000256" key="1">
    <source>
        <dbReference type="SAM" id="Phobius"/>
    </source>
</evidence>